<dbReference type="PANTHER" id="PTHR23505:SF79">
    <property type="entry name" value="PROTEIN SPINSTER"/>
    <property type="match status" value="1"/>
</dbReference>
<dbReference type="PROSITE" id="PS50850">
    <property type="entry name" value="MFS"/>
    <property type="match status" value="1"/>
</dbReference>
<feature type="transmembrane region" description="Helical" evidence="6">
    <location>
        <begin position="319"/>
        <end position="345"/>
    </location>
</feature>
<feature type="transmembrane region" description="Helical" evidence="6">
    <location>
        <begin position="376"/>
        <end position="396"/>
    </location>
</feature>
<feature type="transmembrane region" description="Helical" evidence="6">
    <location>
        <begin position="408"/>
        <end position="426"/>
    </location>
</feature>
<evidence type="ECO:0000256" key="3">
    <source>
        <dbReference type="ARBA" id="ARBA00022692"/>
    </source>
</evidence>
<dbReference type="InterPro" id="IPR020846">
    <property type="entry name" value="MFS_dom"/>
</dbReference>
<keyword evidence="4 6" id="KW-1133">Transmembrane helix</keyword>
<dbReference type="PANTHER" id="PTHR23505">
    <property type="entry name" value="SPINSTER"/>
    <property type="match status" value="1"/>
</dbReference>
<keyword evidence="9" id="KW-1185">Reference proteome</keyword>
<dbReference type="RefSeq" id="WP_106511035.1">
    <property type="nucleotide sequence ID" value="NZ_PXYI01000001.1"/>
</dbReference>
<feature type="domain" description="Major facilitator superfamily (MFS) profile" evidence="7">
    <location>
        <begin position="27"/>
        <end position="527"/>
    </location>
</feature>
<reference evidence="8 9" key="1">
    <citation type="submission" date="2018-03" db="EMBL/GenBank/DDBJ databases">
        <title>The draft genome of Sphingosinicella sp. GL-C-18.</title>
        <authorList>
            <person name="Liu L."/>
            <person name="Li L."/>
            <person name="Liang L."/>
            <person name="Zhang X."/>
            <person name="Wang T."/>
        </authorList>
    </citation>
    <scope>NUCLEOTIDE SEQUENCE [LARGE SCALE GENOMIC DNA]</scope>
    <source>
        <strain evidence="8 9">GL-C-18</strain>
    </source>
</reference>
<evidence type="ECO:0000256" key="2">
    <source>
        <dbReference type="ARBA" id="ARBA00022448"/>
    </source>
</evidence>
<feature type="transmembrane region" description="Helical" evidence="6">
    <location>
        <begin position="94"/>
        <end position="118"/>
    </location>
</feature>
<proteinExistence type="predicted"/>
<evidence type="ECO:0000313" key="8">
    <source>
        <dbReference type="EMBL" id="PSJ43014.1"/>
    </source>
</evidence>
<evidence type="ECO:0000256" key="4">
    <source>
        <dbReference type="ARBA" id="ARBA00022989"/>
    </source>
</evidence>
<evidence type="ECO:0000256" key="5">
    <source>
        <dbReference type="ARBA" id="ARBA00023136"/>
    </source>
</evidence>
<feature type="transmembrane region" description="Helical" evidence="6">
    <location>
        <begin position="468"/>
        <end position="488"/>
    </location>
</feature>
<dbReference type="OrthoDB" id="7400989at2"/>
<feature type="transmembrane region" description="Helical" evidence="6">
    <location>
        <begin position="61"/>
        <end position="82"/>
    </location>
</feature>
<dbReference type="SUPFAM" id="SSF103473">
    <property type="entry name" value="MFS general substrate transporter"/>
    <property type="match status" value="1"/>
</dbReference>
<dbReference type="AlphaFoldDB" id="A0A2P7QYH3"/>
<comment type="caution">
    <text evidence="8">The sequence shown here is derived from an EMBL/GenBank/DDBJ whole genome shotgun (WGS) entry which is preliminary data.</text>
</comment>
<feature type="transmembrane region" description="Helical" evidence="6">
    <location>
        <begin position="432"/>
        <end position="456"/>
    </location>
</feature>
<feature type="transmembrane region" description="Helical" evidence="6">
    <location>
        <begin position="265"/>
        <end position="284"/>
    </location>
</feature>
<comment type="subcellular location">
    <subcellularLocation>
        <location evidence="1">Membrane</location>
        <topology evidence="1">Multi-pass membrane protein</topology>
    </subcellularLocation>
</comment>
<sequence length="541" mass="57593">MASEAAETPEMSGRAGRPGVGAYAWYALFVLVLVYIINFIDRQILSILVGDIKRDLGVSDAQIGFLYGTAFAVFYALFGIPLGRLADSWYRGRLMAIGLALWSSMTAFSGFASTFGMLATARIGVGIGEASASPAAYSMISDSFPKERRATALSIYSSGLYIGGALSLPIGGLIVSRWTHAYPDPATAPLGLAGWQAAFLAVGLPGLLLALWVLSLREPLRGASDGMPQAVVRPNAWADFGRELAAILPPLTLISVSRIPGALKINLLVLAAVVAVAFGLIRLTGDWPQWSAYGLGVYSVFSWIQSLKARDRPVHRLIWGTPMVVVLTFAFGSISFVTYATSFWLPPYVEATFYSGPLARAHFIGGMTAKEEVGFIIGWSAAFAAAAGVILGGYLSDVWRQRDPRGRLYVNMLSVVVPIPFVAFMLNTDSVGALYVVNPIAHMFASAWVGAAVATLQDLVLPRMRATAGATYILGTTMVGLALGPYFAGKMSMLTGGLGTGIACLFVMPPLTLLGLWLASRRIADLEATKIERARAAGEPI</sequence>
<dbReference type="InterPro" id="IPR011701">
    <property type="entry name" value="MFS"/>
</dbReference>
<accession>A0A2P7QYH3</accession>
<feature type="transmembrane region" description="Helical" evidence="6">
    <location>
        <begin position="290"/>
        <end position="307"/>
    </location>
</feature>
<dbReference type="Gene3D" id="1.20.1250.20">
    <property type="entry name" value="MFS general substrate transporter like domains"/>
    <property type="match status" value="2"/>
</dbReference>
<feature type="transmembrane region" description="Helical" evidence="6">
    <location>
        <begin position="20"/>
        <end position="40"/>
    </location>
</feature>
<dbReference type="Pfam" id="PF07690">
    <property type="entry name" value="MFS_1"/>
    <property type="match status" value="1"/>
</dbReference>
<keyword evidence="5 6" id="KW-0472">Membrane</keyword>
<evidence type="ECO:0000313" key="9">
    <source>
        <dbReference type="Proteomes" id="UP000241167"/>
    </source>
</evidence>
<dbReference type="InterPro" id="IPR044770">
    <property type="entry name" value="MFS_spinster-like"/>
</dbReference>
<dbReference type="GO" id="GO:0022857">
    <property type="term" value="F:transmembrane transporter activity"/>
    <property type="evidence" value="ECO:0007669"/>
    <property type="project" value="InterPro"/>
</dbReference>
<protein>
    <submittedName>
        <fullName evidence="8">MFS transporter</fullName>
    </submittedName>
</protein>
<name>A0A2P7QYH3_9SPHN</name>
<evidence type="ECO:0000259" key="7">
    <source>
        <dbReference type="PROSITE" id="PS50850"/>
    </source>
</evidence>
<feature type="transmembrane region" description="Helical" evidence="6">
    <location>
        <begin position="494"/>
        <end position="519"/>
    </location>
</feature>
<dbReference type="InterPro" id="IPR036259">
    <property type="entry name" value="MFS_trans_sf"/>
</dbReference>
<feature type="transmembrane region" description="Helical" evidence="6">
    <location>
        <begin position="195"/>
        <end position="214"/>
    </location>
</feature>
<dbReference type="EMBL" id="PXYI01000001">
    <property type="protein sequence ID" value="PSJ43014.1"/>
    <property type="molecule type" value="Genomic_DNA"/>
</dbReference>
<organism evidence="8 9">
    <name type="scientific">Allosphingosinicella deserti</name>
    <dbReference type="NCBI Taxonomy" id="2116704"/>
    <lineage>
        <taxon>Bacteria</taxon>
        <taxon>Pseudomonadati</taxon>
        <taxon>Pseudomonadota</taxon>
        <taxon>Alphaproteobacteria</taxon>
        <taxon>Sphingomonadales</taxon>
        <taxon>Sphingomonadaceae</taxon>
        <taxon>Allosphingosinicella</taxon>
    </lineage>
</organism>
<gene>
    <name evidence="8" type="ORF">C7I55_00980</name>
</gene>
<feature type="transmembrane region" description="Helical" evidence="6">
    <location>
        <begin position="153"/>
        <end position="175"/>
    </location>
</feature>
<keyword evidence="2" id="KW-0813">Transport</keyword>
<dbReference type="GO" id="GO:0016020">
    <property type="term" value="C:membrane"/>
    <property type="evidence" value="ECO:0007669"/>
    <property type="project" value="UniProtKB-SubCell"/>
</dbReference>
<evidence type="ECO:0000256" key="1">
    <source>
        <dbReference type="ARBA" id="ARBA00004141"/>
    </source>
</evidence>
<keyword evidence="3 6" id="KW-0812">Transmembrane</keyword>
<dbReference type="Proteomes" id="UP000241167">
    <property type="component" value="Unassembled WGS sequence"/>
</dbReference>
<dbReference type="CDD" id="cd17328">
    <property type="entry name" value="MFS_spinster_like"/>
    <property type="match status" value="1"/>
</dbReference>
<evidence type="ECO:0000256" key="6">
    <source>
        <dbReference type="SAM" id="Phobius"/>
    </source>
</evidence>